<dbReference type="Proteomes" id="UP000199503">
    <property type="component" value="Unassembled WGS sequence"/>
</dbReference>
<name>A0A1H9PFT3_9PSEU</name>
<proteinExistence type="predicted"/>
<gene>
    <name evidence="1" type="ORF">SAMN04488000_10986</name>
</gene>
<sequence>MLSGMDPHDDENIPQRARQRFLRGMWAIVDQHGPGPTFERGEPARARLEALGADPDDLRAFARMVAYEALHSALYFLDDPGDDATGSPGWALLETSGGEPTGRLVQGLYEDLDPDR</sequence>
<dbReference type="EMBL" id="FOFV01000009">
    <property type="protein sequence ID" value="SER46960.1"/>
    <property type="molecule type" value="Genomic_DNA"/>
</dbReference>
<keyword evidence="2" id="KW-1185">Reference proteome</keyword>
<accession>A0A1H9PFT3</accession>
<reference evidence="2" key="1">
    <citation type="submission" date="2016-10" db="EMBL/GenBank/DDBJ databases">
        <authorList>
            <person name="Varghese N."/>
            <person name="Submissions S."/>
        </authorList>
    </citation>
    <scope>NUCLEOTIDE SEQUENCE [LARGE SCALE GENOMIC DNA]</scope>
    <source>
        <strain evidence="2">DSM 44437</strain>
    </source>
</reference>
<evidence type="ECO:0000313" key="2">
    <source>
        <dbReference type="Proteomes" id="UP000199503"/>
    </source>
</evidence>
<dbReference type="STRING" id="65499.SAMN04488000_10986"/>
<protein>
    <submittedName>
        <fullName evidence="1">Uncharacterized protein</fullName>
    </submittedName>
</protein>
<organism evidence="1 2">
    <name type="scientific">Lentzea albida</name>
    <dbReference type="NCBI Taxonomy" id="65499"/>
    <lineage>
        <taxon>Bacteria</taxon>
        <taxon>Bacillati</taxon>
        <taxon>Actinomycetota</taxon>
        <taxon>Actinomycetes</taxon>
        <taxon>Pseudonocardiales</taxon>
        <taxon>Pseudonocardiaceae</taxon>
        <taxon>Lentzea</taxon>
    </lineage>
</organism>
<dbReference type="AlphaFoldDB" id="A0A1H9PFT3"/>
<evidence type="ECO:0000313" key="1">
    <source>
        <dbReference type="EMBL" id="SER46960.1"/>
    </source>
</evidence>